<dbReference type="EMBL" id="JBHSAT010000004">
    <property type="protein sequence ID" value="MFC3876603.1"/>
    <property type="molecule type" value="Genomic_DNA"/>
</dbReference>
<comment type="caution">
    <text evidence="2">The sequence shown here is derived from an EMBL/GenBank/DDBJ whole genome shotgun (WGS) entry which is preliminary data.</text>
</comment>
<dbReference type="InterPro" id="IPR046219">
    <property type="entry name" value="DUF6252"/>
</dbReference>
<reference evidence="3" key="1">
    <citation type="journal article" date="2019" name="Int. J. Syst. Evol. Microbiol.">
        <title>The Global Catalogue of Microorganisms (GCM) 10K type strain sequencing project: providing services to taxonomists for standard genome sequencing and annotation.</title>
        <authorList>
            <consortium name="The Broad Institute Genomics Platform"/>
            <consortium name="The Broad Institute Genome Sequencing Center for Infectious Disease"/>
            <person name="Wu L."/>
            <person name="Ma J."/>
        </authorList>
    </citation>
    <scope>NUCLEOTIDE SEQUENCE [LARGE SCALE GENOMIC DNA]</scope>
    <source>
        <strain evidence="3">CECT 8979</strain>
    </source>
</reference>
<dbReference type="Proteomes" id="UP001595812">
    <property type="component" value="Unassembled WGS sequence"/>
</dbReference>
<evidence type="ECO:0000313" key="2">
    <source>
        <dbReference type="EMBL" id="MFC3876603.1"/>
    </source>
</evidence>
<organism evidence="2 3">
    <name type="scientific">Winogradskyella maritima</name>
    <dbReference type="NCBI Taxonomy" id="1517766"/>
    <lineage>
        <taxon>Bacteria</taxon>
        <taxon>Pseudomonadati</taxon>
        <taxon>Bacteroidota</taxon>
        <taxon>Flavobacteriia</taxon>
        <taxon>Flavobacteriales</taxon>
        <taxon>Flavobacteriaceae</taxon>
        <taxon>Winogradskyella</taxon>
    </lineage>
</organism>
<proteinExistence type="predicted"/>
<protein>
    <submittedName>
        <fullName evidence="2">DUF6252 family protein</fullName>
    </submittedName>
</protein>
<keyword evidence="3" id="KW-1185">Reference proteome</keyword>
<evidence type="ECO:0000256" key="1">
    <source>
        <dbReference type="SAM" id="SignalP"/>
    </source>
</evidence>
<dbReference type="Pfam" id="PF19765">
    <property type="entry name" value="DUF6252"/>
    <property type="match status" value="1"/>
</dbReference>
<dbReference type="RefSeq" id="WP_386097663.1">
    <property type="nucleotide sequence ID" value="NZ_JBHSAT010000004.1"/>
</dbReference>
<feature type="chain" id="PRO_5046909915" evidence="1">
    <location>
        <begin position="23"/>
        <end position="165"/>
    </location>
</feature>
<evidence type="ECO:0000313" key="3">
    <source>
        <dbReference type="Proteomes" id="UP001595812"/>
    </source>
</evidence>
<dbReference type="PROSITE" id="PS51257">
    <property type="entry name" value="PROKAR_LIPOPROTEIN"/>
    <property type="match status" value="1"/>
</dbReference>
<sequence length="165" mass="18091">MKKSTYLLVLLAFLMLGCTDNVEFNNPAMQANQEGETWKADFFAADIDFGGFLFEGRRGAEVLQLIASDDRRGSYEIGPETGSVAIFKDADGTIYSTNNMPDPSISVYPGEGFLEVTDVDDFDPKRVIGNFWFNAYSEDGLRSVNFIGGVLYKVSLTGGLLALPD</sequence>
<gene>
    <name evidence="2" type="ORF">ACFOSX_05095</name>
</gene>
<feature type="signal peptide" evidence="1">
    <location>
        <begin position="1"/>
        <end position="22"/>
    </location>
</feature>
<name>A0ABV8AFF1_9FLAO</name>
<accession>A0ABV8AFF1</accession>
<keyword evidence="1" id="KW-0732">Signal</keyword>